<reference evidence="3" key="1">
    <citation type="journal article" date="2019" name="Int. J. Syst. Evol. Microbiol.">
        <title>The Global Catalogue of Microorganisms (GCM) 10K type strain sequencing project: providing services to taxonomists for standard genome sequencing and annotation.</title>
        <authorList>
            <consortium name="The Broad Institute Genomics Platform"/>
            <consortium name="The Broad Institute Genome Sequencing Center for Infectious Disease"/>
            <person name="Wu L."/>
            <person name="Ma J."/>
        </authorList>
    </citation>
    <scope>NUCLEOTIDE SEQUENCE [LARGE SCALE GENOMIC DNA]</scope>
    <source>
        <strain evidence="3">JCM 9371</strain>
    </source>
</reference>
<dbReference type="RefSeq" id="WP_131757200.1">
    <property type="nucleotide sequence ID" value="NZ_CAACUY010000027.1"/>
</dbReference>
<evidence type="ECO:0000313" key="3">
    <source>
        <dbReference type="Proteomes" id="UP001597063"/>
    </source>
</evidence>
<dbReference type="InterPro" id="IPR007278">
    <property type="entry name" value="DUF397"/>
</dbReference>
<dbReference type="Pfam" id="PF04149">
    <property type="entry name" value="DUF397"/>
    <property type="match status" value="1"/>
</dbReference>
<protein>
    <submittedName>
        <fullName evidence="2">DUF397 domain-containing protein</fullName>
    </submittedName>
</protein>
<gene>
    <name evidence="2" type="ORF">ACFQZM_02585</name>
</gene>
<organism evidence="2 3">
    <name type="scientific">Actinomadura fibrosa</name>
    <dbReference type="NCBI Taxonomy" id="111802"/>
    <lineage>
        <taxon>Bacteria</taxon>
        <taxon>Bacillati</taxon>
        <taxon>Actinomycetota</taxon>
        <taxon>Actinomycetes</taxon>
        <taxon>Streptosporangiales</taxon>
        <taxon>Thermomonosporaceae</taxon>
        <taxon>Actinomadura</taxon>
    </lineage>
</organism>
<name>A0ABW2XAP1_9ACTN</name>
<sequence>MTKHFYGWRKSRRSEPNGHCVEVGRAVDRTIGVRDSKLDRSPVLELTPAAWAKLLDELRRQT</sequence>
<evidence type="ECO:0000313" key="2">
    <source>
        <dbReference type="EMBL" id="MFD0683371.1"/>
    </source>
</evidence>
<proteinExistence type="predicted"/>
<keyword evidence="3" id="KW-1185">Reference proteome</keyword>
<accession>A0ABW2XAP1</accession>
<dbReference type="Proteomes" id="UP001597063">
    <property type="component" value="Unassembled WGS sequence"/>
</dbReference>
<comment type="caution">
    <text evidence="2">The sequence shown here is derived from an EMBL/GenBank/DDBJ whole genome shotgun (WGS) entry which is preliminary data.</text>
</comment>
<dbReference type="EMBL" id="JBHTGP010000002">
    <property type="protein sequence ID" value="MFD0683371.1"/>
    <property type="molecule type" value="Genomic_DNA"/>
</dbReference>
<evidence type="ECO:0000259" key="1">
    <source>
        <dbReference type="Pfam" id="PF04149"/>
    </source>
</evidence>
<feature type="domain" description="DUF397" evidence="1">
    <location>
        <begin position="7"/>
        <end position="59"/>
    </location>
</feature>